<proteinExistence type="predicted"/>
<dbReference type="EMBL" id="JAPDFW010000081">
    <property type="protein sequence ID" value="KAJ5072574.1"/>
    <property type="molecule type" value="Genomic_DNA"/>
</dbReference>
<keyword evidence="7" id="KW-0687">Ribonucleoprotein</keyword>
<evidence type="ECO:0000256" key="6">
    <source>
        <dbReference type="SAM" id="MobiDB-lite"/>
    </source>
</evidence>
<feature type="repeat" description="WD" evidence="5">
    <location>
        <begin position="209"/>
        <end position="243"/>
    </location>
</feature>
<keyword evidence="2" id="KW-0507">mRNA processing</keyword>
<dbReference type="PROSITE" id="PS00678">
    <property type="entry name" value="WD_REPEATS_1"/>
    <property type="match status" value="1"/>
</dbReference>
<feature type="region of interest" description="Disordered" evidence="6">
    <location>
        <begin position="248"/>
        <end position="331"/>
    </location>
</feature>
<dbReference type="AlphaFoldDB" id="A0A9Q0LHM0"/>
<dbReference type="PRINTS" id="PR00320">
    <property type="entry name" value="GPROTEINBRPT"/>
</dbReference>
<evidence type="ECO:0000256" key="1">
    <source>
        <dbReference type="ARBA" id="ARBA00022574"/>
    </source>
</evidence>
<dbReference type="GO" id="GO:0071013">
    <property type="term" value="C:catalytic step 2 spliceosome"/>
    <property type="evidence" value="ECO:0007669"/>
    <property type="project" value="TreeGrafter"/>
</dbReference>
<dbReference type="SUPFAM" id="SSF50978">
    <property type="entry name" value="WD40 repeat-like"/>
    <property type="match status" value="1"/>
</dbReference>
<gene>
    <name evidence="7" type="ORF">M0811_01589</name>
</gene>
<accession>A0A9Q0LHM0</accession>
<dbReference type="PROSITE" id="PS50294">
    <property type="entry name" value="WD_REPEATS_REGION"/>
    <property type="match status" value="3"/>
</dbReference>
<feature type="repeat" description="WD" evidence="5">
    <location>
        <begin position="39"/>
        <end position="72"/>
    </location>
</feature>
<dbReference type="GO" id="GO:0003723">
    <property type="term" value="F:RNA binding"/>
    <property type="evidence" value="ECO:0007669"/>
    <property type="project" value="TreeGrafter"/>
</dbReference>
<dbReference type="PANTHER" id="PTHR44006:SF1">
    <property type="entry name" value="U5 SMALL NUCLEAR RIBONUCLEOPROTEIN 40 KDA PROTEIN"/>
    <property type="match status" value="1"/>
</dbReference>
<dbReference type="InterPro" id="IPR015943">
    <property type="entry name" value="WD40/YVTN_repeat-like_dom_sf"/>
</dbReference>
<dbReference type="InterPro" id="IPR019775">
    <property type="entry name" value="WD40_repeat_CS"/>
</dbReference>
<evidence type="ECO:0000256" key="5">
    <source>
        <dbReference type="PROSITE-ProRule" id="PRU00221"/>
    </source>
</evidence>
<feature type="compositionally biased region" description="Acidic residues" evidence="6">
    <location>
        <begin position="265"/>
        <end position="289"/>
    </location>
</feature>
<dbReference type="GO" id="GO:0008380">
    <property type="term" value="P:RNA splicing"/>
    <property type="evidence" value="ECO:0007669"/>
    <property type="project" value="UniProtKB-KW"/>
</dbReference>
<dbReference type="Proteomes" id="UP001149090">
    <property type="component" value="Unassembled WGS sequence"/>
</dbReference>
<dbReference type="Pfam" id="PF00400">
    <property type="entry name" value="WD40"/>
    <property type="match status" value="6"/>
</dbReference>
<keyword evidence="3" id="KW-0677">Repeat</keyword>
<feature type="compositionally biased region" description="Low complexity" evidence="6">
    <location>
        <begin position="248"/>
        <end position="264"/>
    </location>
</feature>
<evidence type="ECO:0000256" key="4">
    <source>
        <dbReference type="ARBA" id="ARBA00023187"/>
    </source>
</evidence>
<dbReference type="OMA" id="IWDIRPY"/>
<evidence type="ECO:0000256" key="2">
    <source>
        <dbReference type="ARBA" id="ARBA00022664"/>
    </source>
</evidence>
<dbReference type="InterPro" id="IPR052234">
    <property type="entry name" value="U5_snRNP_Component"/>
</dbReference>
<feature type="repeat" description="WD" evidence="5">
    <location>
        <begin position="82"/>
        <end position="123"/>
    </location>
</feature>
<evidence type="ECO:0000313" key="7">
    <source>
        <dbReference type="EMBL" id="KAJ5072574.1"/>
    </source>
</evidence>
<dbReference type="CDD" id="cd00200">
    <property type="entry name" value="WD40"/>
    <property type="match status" value="1"/>
</dbReference>
<dbReference type="Gene3D" id="2.130.10.10">
    <property type="entry name" value="YVTN repeat-like/Quinoprotein amine dehydrogenase"/>
    <property type="match status" value="2"/>
</dbReference>
<feature type="repeat" description="WD" evidence="5">
    <location>
        <begin position="124"/>
        <end position="166"/>
    </location>
</feature>
<keyword evidence="4" id="KW-0508">mRNA splicing</keyword>
<reference evidence="7" key="1">
    <citation type="submission" date="2022-10" db="EMBL/GenBank/DDBJ databases">
        <title>Novel sulphate-reducing endosymbionts in the free-living metamonad Anaeramoeba.</title>
        <authorList>
            <person name="Jerlstrom-Hultqvist J."/>
            <person name="Cepicka I."/>
            <person name="Gallot-Lavallee L."/>
            <person name="Salas-Leiva D."/>
            <person name="Curtis B.A."/>
            <person name="Zahonova K."/>
            <person name="Pipaliya S."/>
            <person name="Dacks J."/>
            <person name="Roger A.J."/>
        </authorList>
    </citation>
    <scope>NUCLEOTIDE SEQUENCE</scope>
    <source>
        <strain evidence="7">BMAN</strain>
    </source>
</reference>
<organism evidence="7 8">
    <name type="scientific">Anaeramoeba ignava</name>
    <name type="common">Anaerobic marine amoeba</name>
    <dbReference type="NCBI Taxonomy" id="1746090"/>
    <lineage>
        <taxon>Eukaryota</taxon>
        <taxon>Metamonada</taxon>
        <taxon>Anaeramoebidae</taxon>
        <taxon>Anaeramoeba</taxon>
    </lineage>
</organism>
<name>A0A9Q0LHM0_ANAIG</name>
<dbReference type="InterPro" id="IPR001680">
    <property type="entry name" value="WD40_rpt"/>
</dbReference>
<feature type="compositionally biased region" description="Basic and acidic residues" evidence="6">
    <location>
        <begin position="290"/>
        <end position="329"/>
    </location>
</feature>
<keyword evidence="1 5" id="KW-0853">WD repeat</keyword>
<keyword evidence="8" id="KW-1185">Reference proteome</keyword>
<comment type="caution">
    <text evidence="7">The sequence shown here is derived from an EMBL/GenBank/DDBJ whole genome shotgun (WGS) entry which is preliminary data.</text>
</comment>
<sequence length="425" mass="48395">MSSNSQALIVSDISQKTQDLIISQRFQRTSGLKSPILLLSGHEGEVYSIKFHPDGETLATASFDKKIFLWKVYGDCEQYATLKGHKNAVLEVCYSNDKKTLLSCSADQTVILWDLNKESKIRHVREHRSVVNAISSCLNDPTKFVSCSNDSTVKLWDSRKSKSTLTIKEPFAVTSVAVSHDGQQIFYGGIENVIKVFDIRKNDDVLYYLDGHNELISGLSVSPDGSLLASFSMDNTIKIWDINPFSSENQNYNENQNYENNENNNENDNENDNENEMNEEIDEDEDEDENQKIENQKNIHHLNESTRKMEIDENNKKDQIKEEIPKEQVESTENLPSRCVMQFPNIIHSLEYNLLKVGWSPDGEMVCAGSGDRFVYVLSVYSNNILYKLPGHYGCVNEVAFHPKEPIIGSCSTDRKIYLGELMRF</sequence>
<evidence type="ECO:0000313" key="8">
    <source>
        <dbReference type="Proteomes" id="UP001149090"/>
    </source>
</evidence>
<dbReference type="SMART" id="SM00320">
    <property type="entry name" value="WD40"/>
    <property type="match status" value="7"/>
</dbReference>
<dbReference type="InterPro" id="IPR036322">
    <property type="entry name" value="WD40_repeat_dom_sf"/>
</dbReference>
<protein>
    <submittedName>
        <fullName evidence="7">U5 small nuclear ribonucleoprotein 40 kDa protein</fullName>
    </submittedName>
</protein>
<dbReference type="PROSITE" id="PS50082">
    <property type="entry name" value="WD_REPEATS_2"/>
    <property type="match status" value="4"/>
</dbReference>
<dbReference type="InterPro" id="IPR020472">
    <property type="entry name" value="WD40_PAC1"/>
</dbReference>
<dbReference type="OrthoDB" id="1068471at2759"/>
<dbReference type="GO" id="GO:0006397">
    <property type="term" value="P:mRNA processing"/>
    <property type="evidence" value="ECO:0007669"/>
    <property type="project" value="UniProtKB-KW"/>
</dbReference>
<evidence type="ECO:0000256" key="3">
    <source>
        <dbReference type="ARBA" id="ARBA00022737"/>
    </source>
</evidence>
<dbReference type="PANTHER" id="PTHR44006">
    <property type="entry name" value="U5 SMALL NUCLEAR RIBONUCLEOPROTEIN 40 KDA PROTEIN"/>
    <property type="match status" value="1"/>
</dbReference>